<dbReference type="PANTHER" id="PTHR40129">
    <property type="entry name" value="KETOPANTOATE REDUCTASE N-TERMINAL DOMAIN-CONTAINING PROTEIN"/>
    <property type="match status" value="1"/>
</dbReference>
<dbReference type="PANTHER" id="PTHR40129:SF2">
    <property type="entry name" value="KETOPANTOATE REDUCTASE N-TERMINAL DOMAIN-CONTAINING PROTEIN"/>
    <property type="match status" value="1"/>
</dbReference>
<dbReference type="AlphaFoldDB" id="A0A9P6NV69"/>
<accession>A0A9P6NV69</accession>
<organism evidence="1 2">
    <name type="scientific">Cronartium quercuum f. sp. fusiforme G11</name>
    <dbReference type="NCBI Taxonomy" id="708437"/>
    <lineage>
        <taxon>Eukaryota</taxon>
        <taxon>Fungi</taxon>
        <taxon>Dikarya</taxon>
        <taxon>Basidiomycota</taxon>
        <taxon>Pucciniomycotina</taxon>
        <taxon>Pucciniomycetes</taxon>
        <taxon>Pucciniales</taxon>
        <taxon>Coleosporiaceae</taxon>
        <taxon>Cronartium</taxon>
    </lineage>
</organism>
<name>A0A9P6NV69_9BASI</name>
<dbReference type="OrthoDB" id="674948at2759"/>
<dbReference type="Proteomes" id="UP000886653">
    <property type="component" value="Unassembled WGS sequence"/>
</dbReference>
<proteinExistence type="predicted"/>
<keyword evidence="2" id="KW-1185">Reference proteome</keyword>
<protein>
    <submittedName>
        <fullName evidence="1">Uncharacterized protein</fullName>
    </submittedName>
</protein>
<evidence type="ECO:0000313" key="2">
    <source>
        <dbReference type="Proteomes" id="UP000886653"/>
    </source>
</evidence>
<reference evidence="1" key="1">
    <citation type="submission" date="2013-11" db="EMBL/GenBank/DDBJ databases">
        <title>Genome sequence of the fusiform rust pathogen reveals effectors for host alternation and coevolution with pine.</title>
        <authorList>
            <consortium name="DOE Joint Genome Institute"/>
            <person name="Smith K."/>
            <person name="Pendleton A."/>
            <person name="Kubisiak T."/>
            <person name="Anderson C."/>
            <person name="Salamov A."/>
            <person name="Aerts A."/>
            <person name="Riley R."/>
            <person name="Clum A."/>
            <person name="Lindquist E."/>
            <person name="Ence D."/>
            <person name="Campbell M."/>
            <person name="Kronenberg Z."/>
            <person name="Feau N."/>
            <person name="Dhillon B."/>
            <person name="Hamelin R."/>
            <person name="Burleigh J."/>
            <person name="Smith J."/>
            <person name="Yandell M."/>
            <person name="Nelson C."/>
            <person name="Grigoriev I."/>
            <person name="Davis J."/>
        </authorList>
    </citation>
    <scope>NUCLEOTIDE SEQUENCE</scope>
    <source>
        <strain evidence="1">G11</strain>
    </source>
</reference>
<comment type="caution">
    <text evidence="1">The sequence shown here is derived from an EMBL/GenBank/DDBJ whole genome shotgun (WGS) entry which is preliminary data.</text>
</comment>
<dbReference type="Gene3D" id="3.40.50.720">
    <property type="entry name" value="NAD(P)-binding Rossmann-like Domain"/>
    <property type="match status" value="1"/>
</dbReference>
<sequence length="334" mass="36888">MLNSLSPSLQEAVPIESNKQVDILILGAGWTATFLIPYLQQHTKLTYASTTRAGGGTFGSIPFLFDPHSSDPADYKGLPYAKCILITFPIKDSGASRSLLLNYGRTHPPSNHSDSLSPTINVIQLGSTGIFDGGPTLSASVELLKPKLDVVWIDRHSTYDRTNARAQSEDELLSLNQAVLEPGPFPCFATTVLNLCGLWGGERSIRNYVAKVAPSKDVLRNKSSIHMIHGLDVSRAIVAVAAAFKRAAGERWMVTDQRVYDWWDLASAWGESGLERRDTHVTLGKQAEWVADLMLEQFVQALPRTPEQLGRALDSREFWRTFELSPVRARLEIA</sequence>
<dbReference type="EMBL" id="MU167217">
    <property type="protein sequence ID" value="KAG0150784.1"/>
    <property type="molecule type" value="Genomic_DNA"/>
</dbReference>
<gene>
    <name evidence="1" type="ORF">CROQUDRAFT_652032</name>
</gene>
<evidence type="ECO:0000313" key="1">
    <source>
        <dbReference type="EMBL" id="KAG0150784.1"/>
    </source>
</evidence>